<feature type="binding site" description="axial binding residue" evidence="9">
    <location>
        <position position="148"/>
    </location>
    <ligand>
        <name>heme c</name>
        <dbReference type="ChEBI" id="CHEBI:61717"/>
        <label>2</label>
    </ligand>
    <ligandPart>
        <name>Fe</name>
        <dbReference type="ChEBI" id="CHEBI:18248"/>
    </ligandPart>
</feature>
<feature type="signal peptide" evidence="10">
    <location>
        <begin position="1"/>
        <end position="32"/>
    </location>
</feature>
<accession>A0A554X191</accession>
<dbReference type="RefSeq" id="WP_143902413.1">
    <property type="nucleotide sequence ID" value="NZ_VJOL01000024.1"/>
</dbReference>
<dbReference type="EMBL" id="VJOL01000024">
    <property type="protein sequence ID" value="TSE29516.1"/>
    <property type="molecule type" value="Genomic_DNA"/>
</dbReference>
<dbReference type="GO" id="GO:0009055">
    <property type="term" value="F:electron transfer activity"/>
    <property type="evidence" value="ECO:0007669"/>
    <property type="project" value="InterPro"/>
</dbReference>
<dbReference type="InterPro" id="IPR024167">
    <property type="entry name" value="Cytochrome_c4-like"/>
</dbReference>
<keyword evidence="6" id="KW-0249">Electron transport</keyword>
<feature type="binding site" description="axial binding residue" evidence="9">
    <location>
        <position position="90"/>
    </location>
    <ligand>
        <name>heme c</name>
        <dbReference type="ChEBI" id="CHEBI:61717"/>
        <label>1</label>
    </ligand>
    <ligandPart>
        <name>Fe</name>
        <dbReference type="ChEBI" id="CHEBI:18248"/>
    </ligandPart>
</feature>
<dbReference type="AlphaFoldDB" id="A0A554X191"/>
<evidence type="ECO:0000256" key="5">
    <source>
        <dbReference type="ARBA" id="ARBA00022764"/>
    </source>
</evidence>
<evidence type="ECO:0000256" key="6">
    <source>
        <dbReference type="ARBA" id="ARBA00022982"/>
    </source>
</evidence>
<feature type="binding site" description="covalent" evidence="8">
    <location>
        <position position="47"/>
    </location>
    <ligand>
        <name>heme c</name>
        <dbReference type="ChEBI" id="CHEBI:61717"/>
        <label>1</label>
    </ligand>
</feature>
<dbReference type="Gene3D" id="1.10.760.10">
    <property type="entry name" value="Cytochrome c-like domain"/>
    <property type="match status" value="2"/>
</dbReference>
<organism evidence="12 13">
    <name type="scientific">Tepidimonas thermarum</name>
    <dbReference type="NCBI Taxonomy" id="335431"/>
    <lineage>
        <taxon>Bacteria</taxon>
        <taxon>Pseudomonadati</taxon>
        <taxon>Pseudomonadota</taxon>
        <taxon>Betaproteobacteria</taxon>
        <taxon>Burkholderiales</taxon>
        <taxon>Tepidimonas</taxon>
    </lineage>
</organism>
<feature type="binding site" description="covalent" evidence="8">
    <location>
        <position position="147"/>
    </location>
    <ligand>
        <name>heme c</name>
        <dbReference type="ChEBI" id="CHEBI:61717"/>
        <label>2</label>
    </ligand>
</feature>
<evidence type="ECO:0000256" key="8">
    <source>
        <dbReference type="PIRSR" id="PIRSR000005-1"/>
    </source>
</evidence>
<evidence type="ECO:0000256" key="7">
    <source>
        <dbReference type="ARBA" id="ARBA00023004"/>
    </source>
</evidence>
<gene>
    <name evidence="12" type="ORF">Tther_01453</name>
</gene>
<keyword evidence="2" id="KW-0813">Transport</keyword>
<dbReference type="PROSITE" id="PS51007">
    <property type="entry name" value="CYTC"/>
    <property type="match status" value="2"/>
</dbReference>
<sequence length="210" mass="22810">MKAPVSSRSRRVTPARLAAAITVLVAAHGAWAQADEARARKIANGVCAMCHGDNGESTSEIFPRLAGQHPEYIVKQLKAFKSGERKSTAMAEMVAKLTEDEMLALGRYYEKLPAVRENVKDTGLAAIGAYLYQNGNRFSGVPACASCHGPDGHGAAHLPRLAGQFSGYLFTQLKQFNQRQRTNDNVVMHTVAEKMTELEMAAVAEYLSTK</sequence>
<reference evidence="12 13" key="1">
    <citation type="submission" date="2019-07" db="EMBL/GenBank/DDBJ databases">
        <title>Tepidimonas thermarum AA-1 draft genome.</title>
        <authorList>
            <person name="Da Costa M.S."/>
            <person name="Froufe H.J.C."/>
            <person name="Egas C."/>
            <person name="Albuquerque L."/>
        </authorList>
    </citation>
    <scope>NUCLEOTIDE SEQUENCE [LARGE SCALE GENOMIC DNA]</scope>
    <source>
        <strain evidence="12 13">AA-1</strain>
    </source>
</reference>
<evidence type="ECO:0000256" key="2">
    <source>
        <dbReference type="ARBA" id="ARBA00022448"/>
    </source>
</evidence>
<evidence type="ECO:0000259" key="11">
    <source>
        <dbReference type="PROSITE" id="PS51007"/>
    </source>
</evidence>
<dbReference type="InterPro" id="IPR036909">
    <property type="entry name" value="Cyt_c-like_dom_sf"/>
</dbReference>
<evidence type="ECO:0000256" key="9">
    <source>
        <dbReference type="PIRSR" id="PIRSR000005-2"/>
    </source>
</evidence>
<dbReference type="SUPFAM" id="SSF46626">
    <property type="entry name" value="Cytochrome c"/>
    <property type="match status" value="2"/>
</dbReference>
<comment type="caution">
    <text evidence="12">The sequence shown here is derived from an EMBL/GenBank/DDBJ whole genome shotgun (WGS) entry which is preliminary data.</text>
</comment>
<feature type="domain" description="Cytochrome c" evidence="11">
    <location>
        <begin position="123"/>
        <end position="210"/>
    </location>
</feature>
<protein>
    <submittedName>
        <fullName evidence="12">Cytochrome c4</fullName>
    </submittedName>
</protein>
<keyword evidence="3 8" id="KW-0349">Heme</keyword>
<dbReference type="GO" id="GO:0005506">
    <property type="term" value="F:iron ion binding"/>
    <property type="evidence" value="ECO:0007669"/>
    <property type="project" value="InterPro"/>
</dbReference>
<keyword evidence="13" id="KW-1185">Reference proteome</keyword>
<dbReference type="PANTHER" id="PTHR33751:SF9">
    <property type="entry name" value="CYTOCHROME C4"/>
    <property type="match status" value="1"/>
</dbReference>
<name>A0A554X191_9BURK</name>
<evidence type="ECO:0000256" key="4">
    <source>
        <dbReference type="ARBA" id="ARBA00022723"/>
    </source>
</evidence>
<dbReference type="PANTHER" id="PTHR33751">
    <property type="entry name" value="CBB3-TYPE CYTOCHROME C OXIDASE SUBUNIT FIXP"/>
    <property type="match status" value="1"/>
</dbReference>
<dbReference type="PIRSF" id="PIRSF000005">
    <property type="entry name" value="Cytochrome_c4"/>
    <property type="match status" value="1"/>
</dbReference>
<evidence type="ECO:0000313" key="13">
    <source>
        <dbReference type="Proteomes" id="UP000318542"/>
    </source>
</evidence>
<dbReference type="InterPro" id="IPR009056">
    <property type="entry name" value="Cyt_c-like_dom"/>
</dbReference>
<comment type="subcellular location">
    <subcellularLocation>
        <location evidence="1">Periplasm</location>
    </subcellularLocation>
</comment>
<dbReference type="GO" id="GO:0020037">
    <property type="term" value="F:heme binding"/>
    <property type="evidence" value="ECO:0007669"/>
    <property type="project" value="InterPro"/>
</dbReference>
<proteinExistence type="predicted"/>
<dbReference type="Pfam" id="PF00034">
    <property type="entry name" value="Cytochrom_C"/>
    <property type="match status" value="2"/>
</dbReference>
<evidence type="ECO:0000256" key="10">
    <source>
        <dbReference type="SAM" id="SignalP"/>
    </source>
</evidence>
<feature type="binding site" description="axial binding residue" evidence="9">
    <location>
        <position position="51"/>
    </location>
    <ligand>
        <name>heme c</name>
        <dbReference type="ChEBI" id="CHEBI:61717"/>
        <label>1</label>
    </ligand>
    <ligandPart>
        <name>Fe</name>
        <dbReference type="ChEBI" id="CHEBI:18248"/>
    </ligandPart>
</feature>
<dbReference type="Proteomes" id="UP000318542">
    <property type="component" value="Unassembled WGS sequence"/>
</dbReference>
<evidence type="ECO:0000256" key="3">
    <source>
        <dbReference type="ARBA" id="ARBA00022617"/>
    </source>
</evidence>
<feature type="binding site" description="axial binding residue" evidence="9">
    <location>
        <position position="188"/>
    </location>
    <ligand>
        <name>heme c</name>
        <dbReference type="ChEBI" id="CHEBI:61717"/>
        <label>2</label>
    </ligand>
    <ligandPart>
        <name>Fe</name>
        <dbReference type="ChEBI" id="CHEBI:18248"/>
    </ligandPart>
</feature>
<dbReference type="GO" id="GO:0042597">
    <property type="term" value="C:periplasmic space"/>
    <property type="evidence" value="ECO:0007669"/>
    <property type="project" value="UniProtKB-SubCell"/>
</dbReference>
<dbReference type="OrthoDB" id="5295860at2"/>
<feature type="domain" description="Cytochrome c" evidence="11">
    <location>
        <begin position="34"/>
        <end position="113"/>
    </location>
</feature>
<feature type="binding site" description="covalent" evidence="8">
    <location>
        <position position="144"/>
    </location>
    <ligand>
        <name>heme c</name>
        <dbReference type="ChEBI" id="CHEBI:61717"/>
        <label>2</label>
    </ligand>
</feature>
<feature type="binding site" description="covalent" evidence="8">
    <location>
        <position position="50"/>
    </location>
    <ligand>
        <name>heme c</name>
        <dbReference type="ChEBI" id="CHEBI:61717"/>
        <label>1</label>
    </ligand>
</feature>
<keyword evidence="4 9" id="KW-0479">Metal-binding</keyword>
<feature type="chain" id="PRO_5021996715" evidence="10">
    <location>
        <begin position="33"/>
        <end position="210"/>
    </location>
</feature>
<keyword evidence="10" id="KW-0732">Signal</keyword>
<dbReference type="InterPro" id="IPR050597">
    <property type="entry name" value="Cytochrome_c_Oxidase_Subunit"/>
</dbReference>
<keyword evidence="7 9" id="KW-0408">Iron</keyword>
<evidence type="ECO:0000256" key="1">
    <source>
        <dbReference type="ARBA" id="ARBA00004418"/>
    </source>
</evidence>
<comment type="PTM">
    <text evidence="8">Binds 2 heme c groups covalently per subunit.</text>
</comment>
<keyword evidence="5" id="KW-0574">Periplasm</keyword>
<evidence type="ECO:0000313" key="12">
    <source>
        <dbReference type="EMBL" id="TSE29516.1"/>
    </source>
</evidence>